<keyword evidence="5 7" id="KW-1133">Transmembrane helix</keyword>
<evidence type="ECO:0000259" key="9">
    <source>
        <dbReference type="PROSITE" id="PS50929"/>
    </source>
</evidence>
<dbReference type="NCBIfam" id="TIGR02868">
    <property type="entry name" value="CydC"/>
    <property type="match status" value="1"/>
</dbReference>
<dbReference type="Pfam" id="PF00664">
    <property type="entry name" value="ABC_membrane"/>
    <property type="match status" value="1"/>
</dbReference>
<dbReference type="Proteomes" id="UP001597362">
    <property type="component" value="Unassembled WGS sequence"/>
</dbReference>
<dbReference type="PROSITE" id="PS00211">
    <property type="entry name" value="ABC_TRANSPORTER_1"/>
    <property type="match status" value="1"/>
</dbReference>
<dbReference type="InterPro" id="IPR014223">
    <property type="entry name" value="ABC_CydC/D"/>
</dbReference>
<dbReference type="InterPro" id="IPR027417">
    <property type="entry name" value="P-loop_NTPase"/>
</dbReference>
<dbReference type="PROSITE" id="PS50893">
    <property type="entry name" value="ABC_TRANSPORTER_2"/>
    <property type="match status" value="1"/>
</dbReference>
<feature type="transmembrane region" description="Helical" evidence="7">
    <location>
        <begin position="166"/>
        <end position="190"/>
    </location>
</feature>
<dbReference type="SUPFAM" id="SSF52540">
    <property type="entry name" value="P-loop containing nucleoside triphosphate hydrolases"/>
    <property type="match status" value="1"/>
</dbReference>
<dbReference type="InterPro" id="IPR003593">
    <property type="entry name" value="AAA+_ATPase"/>
</dbReference>
<dbReference type="InterPro" id="IPR039421">
    <property type="entry name" value="Type_1_exporter"/>
</dbReference>
<gene>
    <name evidence="10" type="primary">cydC</name>
    <name evidence="10" type="ORF">ACFSJH_06280</name>
</gene>
<dbReference type="Gene3D" id="3.40.50.300">
    <property type="entry name" value="P-loop containing nucleotide triphosphate hydrolases"/>
    <property type="match status" value="1"/>
</dbReference>
<evidence type="ECO:0000256" key="6">
    <source>
        <dbReference type="ARBA" id="ARBA00023136"/>
    </source>
</evidence>
<protein>
    <submittedName>
        <fullName evidence="10">Thiol reductant ABC exporter subunit CydC</fullName>
    </submittedName>
</protein>
<proteinExistence type="predicted"/>
<feature type="domain" description="ABC transmembrane type-1" evidence="9">
    <location>
        <begin position="26"/>
        <end position="310"/>
    </location>
</feature>
<keyword evidence="2 7" id="KW-0812">Transmembrane</keyword>
<feature type="transmembrane region" description="Helical" evidence="7">
    <location>
        <begin position="137"/>
        <end position="160"/>
    </location>
</feature>
<evidence type="ECO:0000256" key="2">
    <source>
        <dbReference type="ARBA" id="ARBA00022692"/>
    </source>
</evidence>
<dbReference type="InterPro" id="IPR017871">
    <property type="entry name" value="ABC_transporter-like_CS"/>
</dbReference>
<sequence length="588" mass="66398">MNKQSTQERQKGFVLPYIWKFRWQFLLAACLGSIAVLAAAALLFTSGYLISRSSLRPENILMVYVPIVLVRTFGFSKAVFQYLEKLAGHNGALKILSTMRARLYRMVEPIALTMRSRFTSGDLLGLLAEDIERLQNIFLKVILPALTSLIAYGVAIFMLGRFDVTFALLMALYGALWIGIAPLFLFFLSLKRRRAYKQQRSMLYAELTDAIYGMTDWTLSGRSQAFLQRYNQKFAQMASLDNRLRRAEWIWQLVSRSSTALAVIMLAIWAAGMVFDGQMQPTLIAAMALVTMPLMDVFVKVGDAVYEIPDYMDAIERLKKVESNNNTTNSHPTQSEAAHADVLVQSSQAKAAKLSLQQVSFYYEQHVPSVLDNINLTVAAGSKVAVLGKSGAGKSTMLNIMLGELQPITGTVTINDRNVKEYSDLPFAVLNQKPYLFDTTVANNVRLAKPEATDEQVWRVIEMVELAPLIQSLPNGLHTRMEETGARFSGGERQRIALARILLQDKPIILLDEPTVGLDPITEKKLLDTIFTVLQEKTMVWFTHHLAAMEQMDEIIFLQHGKMAMRGSHKQLIQHEEKYRRLYELDHL</sequence>
<evidence type="ECO:0000256" key="4">
    <source>
        <dbReference type="ARBA" id="ARBA00022840"/>
    </source>
</evidence>
<keyword evidence="6 7" id="KW-0472">Membrane</keyword>
<feature type="transmembrane region" description="Helical" evidence="7">
    <location>
        <begin position="61"/>
        <end position="80"/>
    </location>
</feature>
<organism evidence="10 11">
    <name type="scientific">Paenibacillus yanchengensis</name>
    <dbReference type="NCBI Taxonomy" id="2035833"/>
    <lineage>
        <taxon>Bacteria</taxon>
        <taxon>Bacillati</taxon>
        <taxon>Bacillota</taxon>
        <taxon>Bacilli</taxon>
        <taxon>Bacillales</taxon>
        <taxon>Paenibacillaceae</taxon>
        <taxon>Paenibacillus</taxon>
    </lineage>
</organism>
<comment type="caution">
    <text evidence="10">The sequence shown here is derived from an EMBL/GenBank/DDBJ whole genome shotgun (WGS) entry which is preliminary data.</text>
</comment>
<evidence type="ECO:0000256" key="3">
    <source>
        <dbReference type="ARBA" id="ARBA00022741"/>
    </source>
</evidence>
<dbReference type="InterPro" id="IPR011527">
    <property type="entry name" value="ABC1_TM_dom"/>
</dbReference>
<feature type="transmembrane region" description="Helical" evidence="7">
    <location>
        <begin position="21"/>
        <end position="49"/>
    </location>
</feature>
<keyword evidence="11" id="KW-1185">Reference proteome</keyword>
<dbReference type="PANTHER" id="PTHR24221:SF653">
    <property type="entry name" value="TRANSPORT ATP-BINDING PROTEIN CYDC"/>
    <property type="match status" value="1"/>
</dbReference>
<name>A0ABW4YHW0_9BACL</name>
<evidence type="ECO:0000256" key="1">
    <source>
        <dbReference type="ARBA" id="ARBA00004651"/>
    </source>
</evidence>
<evidence type="ECO:0000313" key="11">
    <source>
        <dbReference type="Proteomes" id="UP001597362"/>
    </source>
</evidence>
<keyword evidence="3" id="KW-0547">Nucleotide-binding</keyword>
<dbReference type="Gene3D" id="1.20.1560.10">
    <property type="entry name" value="ABC transporter type 1, transmembrane domain"/>
    <property type="match status" value="1"/>
</dbReference>
<dbReference type="EMBL" id="JBHUHO010000016">
    <property type="protein sequence ID" value="MFD2115340.1"/>
    <property type="molecule type" value="Genomic_DNA"/>
</dbReference>
<dbReference type="PANTHER" id="PTHR24221">
    <property type="entry name" value="ATP-BINDING CASSETTE SUB-FAMILY B"/>
    <property type="match status" value="1"/>
</dbReference>
<evidence type="ECO:0000256" key="7">
    <source>
        <dbReference type="SAM" id="Phobius"/>
    </source>
</evidence>
<evidence type="ECO:0000313" key="10">
    <source>
        <dbReference type="EMBL" id="MFD2115340.1"/>
    </source>
</evidence>
<keyword evidence="4" id="KW-0067">ATP-binding</keyword>
<dbReference type="SUPFAM" id="SSF90123">
    <property type="entry name" value="ABC transporter transmembrane region"/>
    <property type="match status" value="1"/>
</dbReference>
<dbReference type="InterPro" id="IPR036640">
    <property type="entry name" value="ABC1_TM_sf"/>
</dbReference>
<evidence type="ECO:0000256" key="5">
    <source>
        <dbReference type="ARBA" id="ARBA00022989"/>
    </source>
</evidence>
<evidence type="ECO:0000259" key="8">
    <source>
        <dbReference type="PROSITE" id="PS50893"/>
    </source>
</evidence>
<dbReference type="Pfam" id="PF00005">
    <property type="entry name" value="ABC_tran"/>
    <property type="match status" value="1"/>
</dbReference>
<dbReference type="RefSeq" id="WP_377770402.1">
    <property type="nucleotide sequence ID" value="NZ_JBHUHO010000016.1"/>
</dbReference>
<comment type="subcellular location">
    <subcellularLocation>
        <location evidence="1">Cell membrane</location>
        <topology evidence="1">Multi-pass membrane protein</topology>
    </subcellularLocation>
</comment>
<dbReference type="PROSITE" id="PS50929">
    <property type="entry name" value="ABC_TM1F"/>
    <property type="match status" value="1"/>
</dbReference>
<dbReference type="InterPro" id="IPR003439">
    <property type="entry name" value="ABC_transporter-like_ATP-bd"/>
</dbReference>
<dbReference type="SMART" id="SM00382">
    <property type="entry name" value="AAA"/>
    <property type="match status" value="1"/>
</dbReference>
<accession>A0ABW4YHW0</accession>
<feature type="transmembrane region" description="Helical" evidence="7">
    <location>
        <begin position="253"/>
        <end position="275"/>
    </location>
</feature>
<reference evidence="11" key="1">
    <citation type="journal article" date="2019" name="Int. J. Syst. Evol. Microbiol.">
        <title>The Global Catalogue of Microorganisms (GCM) 10K type strain sequencing project: providing services to taxonomists for standard genome sequencing and annotation.</title>
        <authorList>
            <consortium name="The Broad Institute Genomics Platform"/>
            <consortium name="The Broad Institute Genome Sequencing Center for Infectious Disease"/>
            <person name="Wu L."/>
            <person name="Ma J."/>
        </authorList>
    </citation>
    <scope>NUCLEOTIDE SEQUENCE [LARGE SCALE GENOMIC DNA]</scope>
    <source>
        <strain evidence="11">GH52</strain>
    </source>
</reference>
<feature type="domain" description="ABC transporter" evidence="8">
    <location>
        <begin position="354"/>
        <end position="585"/>
    </location>
</feature>